<dbReference type="OrthoDB" id="9813261at2"/>
<feature type="domain" description="ATP-grasp" evidence="4">
    <location>
        <begin position="115"/>
        <end position="325"/>
    </location>
</feature>
<protein>
    <submittedName>
        <fullName evidence="5">DdlB_1 protein</fullName>
        <ecNumber evidence="5">6.3.2.4</ecNumber>
    </submittedName>
</protein>
<dbReference type="EMBL" id="JYFE01000020">
    <property type="protein sequence ID" value="KIT17265.1"/>
    <property type="molecule type" value="Genomic_DNA"/>
</dbReference>
<dbReference type="PROSITE" id="PS50975">
    <property type="entry name" value="ATP_GRASP"/>
    <property type="match status" value="1"/>
</dbReference>
<comment type="similarity">
    <text evidence="1">Belongs to the D-alanine--D-alanine ligase family.</text>
</comment>
<name>A0A0D1ENN3_9RHOB</name>
<evidence type="ECO:0000256" key="2">
    <source>
        <dbReference type="ARBA" id="ARBA00022598"/>
    </source>
</evidence>
<dbReference type="PANTHER" id="PTHR23132">
    <property type="entry name" value="D-ALANINE--D-ALANINE LIGASE"/>
    <property type="match status" value="1"/>
</dbReference>
<accession>A0A0D1ENN3</accession>
<keyword evidence="3" id="KW-0067">ATP-binding</keyword>
<evidence type="ECO:0000313" key="6">
    <source>
        <dbReference type="Proteomes" id="UP000032232"/>
    </source>
</evidence>
<dbReference type="Pfam" id="PF07478">
    <property type="entry name" value="Dala_Dala_lig_C"/>
    <property type="match status" value="1"/>
</dbReference>
<keyword evidence="6" id="KW-1185">Reference proteome</keyword>
<evidence type="ECO:0000256" key="1">
    <source>
        <dbReference type="ARBA" id="ARBA00010871"/>
    </source>
</evidence>
<dbReference type="SUPFAM" id="SSF56059">
    <property type="entry name" value="Glutathione synthetase ATP-binding domain-like"/>
    <property type="match status" value="1"/>
</dbReference>
<evidence type="ECO:0000259" key="4">
    <source>
        <dbReference type="PROSITE" id="PS50975"/>
    </source>
</evidence>
<keyword evidence="3" id="KW-0547">Nucleotide-binding</keyword>
<evidence type="ECO:0000256" key="3">
    <source>
        <dbReference type="PROSITE-ProRule" id="PRU00409"/>
    </source>
</evidence>
<dbReference type="STRING" id="935700.jaqu_09960"/>
<comment type="caution">
    <text evidence="5">The sequence shown here is derived from an EMBL/GenBank/DDBJ whole genome shotgun (WGS) entry which is preliminary data.</text>
</comment>
<dbReference type="Gene3D" id="3.30.1490.20">
    <property type="entry name" value="ATP-grasp fold, A domain"/>
    <property type="match status" value="1"/>
</dbReference>
<gene>
    <name evidence="5" type="primary">ddlB_1</name>
    <name evidence="5" type="ORF">jaqu_09960</name>
</gene>
<dbReference type="InterPro" id="IPR011761">
    <property type="entry name" value="ATP-grasp"/>
</dbReference>
<dbReference type="PATRIC" id="fig|935700.4.peg.1040"/>
<dbReference type="InterPro" id="IPR013815">
    <property type="entry name" value="ATP_grasp_subdomain_1"/>
</dbReference>
<reference evidence="5 6" key="1">
    <citation type="submission" date="2015-02" db="EMBL/GenBank/DDBJ databases">
        <title>Genome Sequence of Jannaschia aquimarina DSM28248, a member of the Roseobacter clade.</title>
        <authorList>
            <person name="Voget S."/>
            <person name="Daniel R."/>
        </authorList>
    </citation>
    <scope>NUCLEOTIDE SEQUENCE [LARGE SCALE GENOMIC DNA]</scope>
    <source>
        <strain evidence="5 6">GSW-M26</strain>
    </source>
</reference>
<dbReference type="PANTHER" id="PTHR23132:SF23">
    <property type="entry name" value="D-ALANINE--D-ALANINE LIGASE B"/>
    <property type="match status" value="1"/>
</dbReference>
<dbReference type="InterPro" id="IPR011095">
    <property type="entry name" value="Dala_Dala_lig_C"/>
</dbReference>
<dbReference type="EC" id="6.3.2.4" evidence="5"/>
<sequence length="339" mass="36936">MHVLHLVGATTTRFYYDLSRTYQDRCVAPFGTRASVLTVAPDGAMTWAGQGQDPFPCNLADVAQRARGIDVVVPHMFCQAGMTTWRALFEDVMGVPVVGPNAASIHVATSKWQTKALARSVGVDTPEARRLTTTDVAPPSRLPVIVKPDGEDNSIGLTLVRDRADWPGALRKALDAAPVALVEDYVPGREVRVGVIEDHGAPRVLPILEYHVTPDRPIRERSDKVVVDATGAVTTKSWEQPSLRTSCPAHLAALTRDDLHHAAIAMHAALGARDYSLFDFRIDEAGKPWLLEACIFWTFSQISVITRMLEAEGSDLARTSMAVWANAASRKRAVQVAAE</sequence>
<dbReference type="GO" id="GO:0046872">
    <property type="term" value="F:metal ion binding"/>
    <property type="evidence" value="ECO:0007669"/>
    <property type="project" value="InterPro"/>
</dbReference>
<dbReference type="RefSeq" id="WP_043917834.1">
    <property type="nucleotide sequence ID" value="NZ_FZPF01000007.1"/>
</dbReference>
<dbReference type="Proteomes" id="UP000032232">
    <property type="component" value="Unassembled WGS sequence"/>
</dbReference>
<dbReference type="GO" id="GO:0005524">
    <property type="term" value="F:ATP binding"/>
    <property type="evidence" value="ECO:0007669"/>
    <property type="project" value="UniProtKB-UniRule"/>
</dbReference>
<proteinExistence type="inferred from homology"/>
<keyword evidence="2 5" id="KW-0436">Ligase</keyword>
<evidence type="ECO:0000313" key="5">
    <source>
        <dbReference type="EMBL" id="KIT17265.1"/>
    </source>
</evidence>
<dbReference type="Gene3D" id="3.30.470.20">
    <property type="entry name" value="ATP-grasp fold, B domain"/>
    <property type="match status" value="1"/>
</dbReference>
<dbReference type="Gene3D" id="3.40.50.20">
    <property type="match status" value="1"/>
</dbReference>
<organism evidence="5 6">
    <name type="scientific">Jannaschia aquimarina</name>
    <dbReference type="NCBI Taxonomy" id="935700"/>
    <lineage>
        <taxon>Bacteria</taxon>
        <taxon>Pseudomonadati</taxon>
        <taxon>Pseudomonadota</taxon>
        <taxon>Alphaproteobacteria</taxon>
        <taxon>Rhodobacterales</taxon>
        <taxon>Roseobacteraceae</taxon>
        <taxon>Jannaschia</taxon>
    </lineage>
</organism>
<dbReference type="GO" id="GO:0008716">
    <property type="term" value="F:D-alanine-D-alanine ligase activity"/>
    <property type="evidence" value="ECO:0007669"/>
    <property type="project" value="UniProtKB-EC"/>
</dbReference>
<dbReference type="AlphaFoldDB" id="A0A0D1ENN3"/>